<sequence>MISDKLDGSSQILTKEEDLSNKESVLKKRKELEELQRNLYNKMDILEKKYTELFKTDLINRNIKDKCFVSNKNINRIYDPGQNEVNSKYVEYFRVREIKYVYHNSITLVCDFFNKYENDNSEKAYHFGHGVIEVLHSSLDEKNEITLQEFKQKREEYFNEYKEYVQ</sequence>
<feature type="coiled-coil region" evidence="1">
    <location>
        <begin position="22"/>
        <end position="49"/>
    </location>
</feature>
<keyword evidence="1" id="KW-0175">Coiled coil</keyword>
<organism evidence="2">
    <name type="scientific">Myoviridae sp. ctNQV2</name>
    <dbReference type="NCBI Taxonomy" id="2827683"/>
    <lineage>
        <taxon>Viruses</taxon>
        <taxon>Duplodnaviria</taxon>
        <taxon>Heunggongvirae</taxon>
        <taxon>Uroviricota</taxon>
        <taxon>Caudoviricetes</taxon>
    </lineage>
</organism>
<accession>A0A8S5RYV7</accession>
<reference evidence="2" key="1">
    <citation type="journal article" date="2021" name="Proc. Natl. Acad. Sci. U.S.A.">
        <title>A Catalog of Tens of Thousands of Viruses from Human Metagenomes Reveals Hidden Associations with Chronic Diseases.</title>
        <authorList>
            <person name="Tisza M.J."/>
            <person name="Buck C.B."/>
        </authorList>
    </citation>
    <scope>NUCLEOTIDE SEQUENCE</scope>
    <source>
        <strain evidence="2">CtNQV2</strain>
    </source>
</reference>
<protein>
    <submittedName>
        <fullName evidence="2">Uncharacterized protein</fullName>
    </submittedName>
</protein>
<evidence type="ECO:0000313" key="2">
    <source>
        <dbReference type="EMBL" id="DAF43743.1"/>
    </source>
</evidence>
<name>A0A8S5RYV7_9CAUD</name>
<proteinExistence type="predicted"/>
<evidence type="ECO:0000256" key="1">
    <source>
        <dbReference type="SAM" id="Coils"/>
    </source>
</evidence>
<dbReference type="EMBL" id="BK032510">
    <property type="protein sequence ID" value="DAF43743.1"/>
    <property type="molecule type" value="Genomic_DNA"/>
</dbReference>